<organism evidence="1 2">
    <name type="scientific">Catagonus wagneri</name>
    <name type="common">Chacoan peccary</name>
    <dbReference type="NCBI Taxonomy" id="51154"/>
    <lineage>
        <taxon>Eukaryota</taxon>
        <taxon>Metazoa</taxon>
        <taxon>Chordata</taxon>
        <taxon>Craniata</taxon>
        <taxon>Vertebrata</taxon>
        <taxon>Euteleostomi</taxon>
        <taxon>Mammalia</taxon>
        <taxon>Eutheria</taxon>
        <taxon>Laurasiatheria</taxon>
        <taxon>Artiodactyla</taxon>
        <taxon>Suina</taxon>
        <taxon>Tayassuidae</taxon>
        <taxon>Catagonus</taxon>
    </lineage>
</organism>
<evidence type="ECO:0000313" key="2">
    <source>
        <dbReference type="Proteomes" id="UP000694540"/>
    </source>
</evidence>
<protein>
    <submittedName>
        <fullName evidence="1">Uncharacterized protein</fullName>
    </submittedName>
</protein>
<dbReference type="AlphaFoldDB" id="A0A8C3YB99"/>
<evidence type="ECO:0000313" key="1">
    <source>
        <dbReference type="Ensembl" id="ENSCWAP00000001981.1"/>
    </source>
</evidence>
<dbReference type="Proteomes" id="UP000694540">
    <property type="component" value="Unplaced"/>
</dbReference>
<accession>A0A8C3YB99</accession>
<sequence>MGLEPLSGETMESLLSVFHGRMQREALCKPGRQPALEPHHAGTLISDFQPSELGENKFLFFKPSSLG</sequence>
<reference evidence="1" key="1">
    <citation type="submission" date="2025-08" db="UniProtKB">
        <authorList>
            <consortium name="Ensembl"/>
        </authorList>
    </citation>
    <scope>IDENTIFICATION</scope>
</reference>
<proteinExistence type="predicted"/>
<dbReference type="Ensembl" id="ENSCWAT00000002168.1">
    <property type="protein sequence ID" value="ENSCWAP00000001981.1"/>
    <property type="gene ID" value="ENSCWAG00000001629.1"/>
</dbReference>
<keyword evidence="2" id="KW-1185">Reference proteome</keyword>
<reference evidence="1" key="2">
    <citation type="submission" date="2025-09" db="UniProtKB">
        <authorList>
            <consortium name="Ensembl"/>
        </authorList>
    </citation>
    <scope>IDENTIFICATION</scope>
</reference>
<name>A0A8C3YB99_9CETA</name>